<dbReference type="InterPro" id="IPR032710">
    <property type="entry name" value="NTF2-like_dom_sf"/>
</dbReference>
<evidence type="ECO:0000313" key="3">
    <source>
        <dbReference type="EMBL" id="AVP97206.1"/>
    </source>
</evidence>
<dbReference type="EMBL" id="CP027860">
    <property type="protein sequence ID" value="AVP97206.1"/>
    <property type="molecule type" value="Genomic_DNA"/>
</dbReference>
<sequence>MNTFTHRLVMASMLALSAPIAWSHGTEQHKASMIEAGRTTAKASVSIPMAADDAVAALERFSNALAAGDLPAASQELSPTVLILESGGAERSRDEYLNGHAKHDAEFLKSAQITLNRRTASVSGDLVWVASESQIHAMKGEQMLMILSTETAVLQKVGKSWQIVHLHWSSRAQK</sequence>
<protein>
    <submittedName>
        <fullName evidence="3">DUF4440 domain-containing protein</fullName>
    </submittedName>
</protein>
<dbReference type="SUPFAM" id="SSF54427">
    <property type="entry name" value="NTF2-like"/>
    <property type="match status" value="1"/>
</dbReference>
<accession>A0A2P1PQT3</accession>
<dbReference type="InterPro" id="IPR037401">
    <property type="entry name" value="SnoaL-like"/>
</dbReference>
<reference evidence="3 4" key="2">
    <citation type="submission" date="2018-03" db="EMBL/GenBank/DDBJ databases">
        <authorList>
            <person name="Keele B.F."/>
        </authorList>
    </citation>
    <scope>NUCLEOTIDE SEQUENCE [LARGE SCALE GENOMIC DNA]</scope>
    <source>
        <strain evidence="3 4">D13</strain>
    </source>
</reference>
<evidence type="ECO:0000256" key="1">
    <source>
        <dbReference type="SAM" id="SignalP"/>
    </source>
</evidence>
<proteinExistence type="predicted"/>
<organism evidence="3 4">
    <name type="scientific">Ahniella affigens</name>
    <dbReference type="NCBI Taxonomy" id="2021234"/>
    <lineage>
        <taxon>Bacteria</taxon>
        <taxon>Pseudomonadati</taxon>
        <taxon>Pseudomonadota</taxon>
        <taxon>Gammaproteobacteria</taxon>
        <taxon>Lysobacterales</taxon>
        <taxon>Rhodanobacteraceae</taxon>
        <taxon>Ahniella</taxon>
    </lineage>
</organism>
<feature type="signal peptide" evidence="1">
    <location>
        <begin position="1"/>
        <end position="23"/>
    </location>
</feature>
<dbReference type="Pfam" id="PF13474">
    <property type="entry name" value="SnoaL_3"/>
    <property type="match status" value="1"/>
</dbReference>
<feature type="chain" id="PRO_5015194833" evidence="1">
    <location>
        <begin position="24"/>
        <end position="174"/>
    </location>
</feature>
<gene>
    <name evidence="3" type="ORF">C7S18_08355</name>
</gene>
<dbReference type="RefSeq" id="WP_106891130.1">
    <property type="nucleotide sequence ID" value="NZ_CP027860.1"/>
</dbReference>
<evidence type="ECO:0000259" key="2">
    <source>
        <dbReference type="Pfam" id="PF13474"/>
    </source>
</evidence>
<dbReference type="AlphaFoldDB" id="A0A2P1PQT3"/>
<name>A0A2P1PQT3_9GAMM</name>
<feature type="domain" description="SnoaL-like" evidence="2">
    <location>
        <begin position="56"/>
        <end position="170"/>
    </location>
</feature>
<reference evidence="3 4" key="1">
    <citation type="submission" date="2018-03" db="EMBL/GenBank/DDBJ databases">
        <title>Ahniella affigens gen. nov., sp. nov., a gammaproteobacterium isolated from sandy soil near a stream.</title>
        <authorList>
            <person name="Ko Y."/>
            <person name="Kim J.-H."/>
        </authorList>
    </citation>
    <scope>NUCLEOTIDE SEQUENCE [LARGE SCALE GENOMIC DNA]</scope>
    <source>
        <strain evidence="3 4">D13</strain>
    </source>
</reference>
<keyword evidence="1" id="KW-0732">Signal</keyword>
<evidence type="ECO:0000313" key="4">
    <source>
        <dbReference type="Proteomes" id="UP000241074"/>
    </source>
</evidence>
<dbReference type="OrthoDB" id="6196903at2"/>
<dbReference type="Proteomes" id="UP000241074">
    <property type="component" value="Chromosome"/>
</dbReference>
<dbReference type="KEGG" id="xba:C7S18_08355"/>
<dbReference type="Gene3D" id="3.10.450.50">
    <property type="match status" value="1"/>
</dbReference>
<keyword evidence="4" id="KW-1185">Reference proteome</keyword>